<proteinExistence type="predicted"/>
<keyword evidence="3" id="KW-1185">Reference proteome</keyword>
<evidence type="ECO:0008006" key="4">
    <source>
        <dbReference type="Google" id="ProtNLM"/>
    </source>
</evidence>
<dbReference type="AlphaFoldDB" id="A0A844TU36"/>
<organism evidence="2 3">
    <name type="scientific">Bradyrhizobium cajani</name>
    <dbReference type="NCBI Taxonomy" id="1928661"/>
    <lineage>
        <taxon>Bacteria</taxon>
        <taxon>Pseudomonadati</taxon>
        <taxon>Pseudomonadota</taxon>
        <taxon>Alphaproteobacteria</taxon>
        <taxon>Hyphomicrobiales</taxon>
        <taxon>Nitrobacteraceae</taxon>
        <taxon>Bradyrhizobium</taxon>
    </lineage>
</organism>
<feature type="transmembrane region" description="Helical" evidence="1">
    <location>
        <begin position="40"/>
        <end position="61"/>
    </location>
</feature>
<accession>A0A844TU36</accession>
<protein>
    <recommendedName>
        <fullName evidence="4">Iron transporter</fullName>
    </recommendedName>
</protein>
<feature type="transmembrane region" description="Helical" evidence="1">
    <location>
        <begin position="12"/>
        <end position="34"/>
    </location>
</feature>
<feature type="transmembrane region" description="Helical" evidence="1">
    <location>
        <begin position="68"/>
        <end position="87"/>
    </location>
</feature>
<keyword evidence="1" id="KW-1133">Transmembrane helix</keyword>
<dbReference type="OrthoDB" id="1684279at2"/>
<dbReference type="EMBL" id="WQNE01000055">
    <property type="protein sequence ID" value="MVT78431.1"/>
    <property type="molecule type" value="Genomic_DNA"/>
</dbReference>
<sequence>MKIFARTALAIVGGYVGTSAIIAALAMIAVAMVGMERSEAATLGAMLGFVIYLGVMIWSFAEPALIRVTLWLGAVTALSLTLVLLLSRLPS</sequence>
<comment type="caution">
    <text evidence="2">The sequence shown here is derived from an EMBL/GenBank/DDBJ whole genome shotgun (WGS) entry which is preliminary data.</text>
</comment>
<reference evidence="2 3" key="1">
    <citation type="submission" date="2019-12" db="EMBL/GenBank/DDBJ databases">
        <title>Draft genome sequences Bradyrhizobium cajani AMBPC1010, Bradyrhizobium pachyrhizi AMBPC1040 and Bradyrhizobium yuanmingense ALSPC3051, three plant growth promoting strains isolated from nodules of Cajanus cajan L. in Dominican Republic.</title>
        <authorList>
            <person name="Flores-Felix J.D."/>
            <person name="Araujo J."/>
            <person name="Diaz-Alcantara C."/>
            <person name="Gonzalez-Andres F."/>
            <person name="Velazquez E."/>
        </authorList>
    </citation>
    <scope>NUCLEOTIDE SEQUENCE [LARGE SCALE GENOMIC DNA]</scope>
    <source>
        <strain evidence="2 3">1010</strain>
    </source>
</reference>
<keyword evidence="1" id="KW-0812">Transmembrane</keyword>
<evidence type="ECO:0000313" key="2">
    <source>
        <dbReference type="EMBL" id="MVT78431.1"/>
    </source>
</evidence>
<name>A0A844TU36_9BRAD</name>
<evidence type="ECO:0000256" key="1">
    <source>
        <dbReference type="SAM" id="Phobius"/>
    </source>
</evidence>
<keyword evidence="1" id="KW-0472">Membrane</keyword>
<evidence type="ECO:0000313" key="3">
    <source>
        <dbReference type="Proteomes" id="UP000449969"/>
    </source>
</evidence>
<dbReference type="Proteomes" id="UP000449969">
    <property type="component" value="Unassembled WGS sequence"/>
</dbReference>
<gene>
    <name evidence="2" type="ORF">GPL20_36325</name>
</gene>
<dbReference type="RefSeq" id="WP_157337154.1">
    <property type="nucleotide sequence ID" value="NZ_JANADL010000045.1"/>
</dbReference>